<dbReference type="Proteomes" id="UP000041254">
    <property type="component" value="Unassembled WGS sequence"/>
</dbReference>
<name>A0A0G4E8G1_VITBC</name>
<dbReference type="InParanoid" id="A0A0G4E8G1"/>
<organism evidence="1 2">
    <name type="scientific">Vitrella brassicaformis (strain CCMP3155)</name>
    <dbReference type="NCBI Taxonomy" id="1169540"/>
    <lineage>
        <taxon>Eukaryota</taxon>
        <taxon>Sar</taxon>
        <taxon>Alveolata</taxon>
        <taxon>Colpodellida</taxon>
        <taxon>Vitrellaceae</taxon>
        <taxon>Vitrella</taxon>
    </lineage>
</organism>
<proteinExistence type="predicted"/>
<evidence type="ECO:0000313" key="2">
    <source>
        <dbReference type="Proteomes" id="UP000041254"/>
    </source>
</evidence>
<evidence type="ECO:0000313" key="1">
    <source>
        <dbReference type="EMBL" id="CEL92033.1"/>
    </source>
</evidence>
<gene>
    <name evidence="1" type="ORF">Vbra_6771</name>
</gene>
<reference evidence="1 2" key="1">
    <citation type="submission" date="2014-11" db="EMBL/GenBank/DDBJ databases">
        <authorList>
            <person name="Zhu J."/>
            <person name="Qi W."/>
            <person name="Song R."/>
        </authorList>
    </citation>
    <scope>NUCLEOTIDE SEQUENCE [LARGE SCALE GENOMIC DNA]</scope>
</reference>
<dbReference type="VEuPathDB" id="CryptoDB:Vbra_6771"/>
<dbReference type="AlphaFoldDB" id="A0A0G4E8G1"/>
<sequence length="117" mass="13425">MAKIRARSDSLVSRVRSAETAKKEFSKKKQCVYMPTITSAIRLRYEFEPESELLVYHPKYLQEARSVVGSHLQVSQPRAEVMDHAKQQMVKDGELVHTPKERKGLPQKLLASFRAGR</sequence>
<protein>
    <submittedName>
        <fullName evidence="1">Uncharacterized protein</fullName>
    </submittedName>
</protein>
<accession>A0A0G4E8G1</accession>
<keyword evidence="2" id="KW-1185">Reference proteome</keyword>
<dbReference type="EMBL" id="CDMY01000040">
    <property type="protein sequence ID" value="CEL92033.1"/>
    <property type="molecule type" value="Genomic_DNA"/>
</dbReference>